<evidence type="ECO:0000313" key="2">
    <source>
        <dbReference type="EMBL" id="OLF14206.1"/>
    </source>
</evidence>
<keyword evidence="1" id="KW-1133">Transmembrane helix</keyword>
<name>A0A7Z0WRW5_9PSEU</name>
<dbReference type="RefSeq" id="WP_075131153.1">
    <property type="nucleotide sequence ID" value="NZ_MSIF01000001.1"/>
</dbReference>
<feature type="transmembrane region" description="Helical" evidence="1">
    <location>
        <begin position="20"/>
        <end position="40"/>
    </location>
</feature>
<gene>
    <name evidence="2" type="ORF">BLA60_03430</name>
</gene>
<dbReference type="Proteomes" id="UP000185696">
    <property type="component" value="Unassembled WGS sequence"/>
</dbReference>
<protein>
    <submittedName>
        <fullName evidence="2">Uncharacterized protein</fullName>
    </submittedName>
</protein>
<evidence type="ECO:0000313" key="3">
    <source>
        <dbReference type="Proteomes" id="UP000185696"/>
    </source>
</evidence>
<comment type="caution">
    <text evidence="2">The sequence shown here is derived from an EMBL/GenBank/DDBJ whole genome shotgun (WGS) entry which is preliminary data.</text>
</comment>
<accession>A0A7Z0WRW5</accession>
<reference evidence="2 3" key="1">
    <citation type="submission" date="2016-12" db="EMBL/GenBank/DDBJ databases">
        <title>The draft genome sequence of Actinophytocola xinjiangensis.</title>
        <authorList>
            <person name="Wang W."/>
            <person name="Yuan L."/>
        </authorList>
    </citation>
    <scope>NUCLEOTIDE SEQUENCE [LARGE SCALE GENOMIC DNA]</scope>
    <source>
        <strain evidence="2 3">CGMCC 4.4663</strain>
    </source>
</reference>
<dbReference type="EMBL" id="MSIF01000001">
    <property type="protein sequence ID" value="OLF14206.1"/>
    <property type="molecule type" value="Genomic_DNA"/>
</dbReference>
<keyword evidence="3" id="KW-1185">Reference proteome</keyword>
<keyword evidence="1" id="KW-0472">Membrane</keyword>
<proteinExistence type="predicted"/>
<keyword evidence="1" id="KW-0812">Transmembrane</keyword>
<organism evidence="2 3">
    <name type="scientific">Actinophytocola xinjiangensis</name>
    <dbReference type="NCBI Taxonomy" id="485602"/>
    <lineage>
        <taxon>Bacteria</taxon>
        <taxon>Bacillati</taxon>
        <taxon>Actinomycetota</taxon>
        <taxon>Actinomycetes</taxon>
        <taxon>Pseudonocardiales</taxon>
        <taxon>Pseudonocardiaceae</taxon>
    </lineage>
</organism>
<sequence length="103" mass="10314">MSGDKWAKIFQDNQSVGGVLGAAVGAVAGFAGTAAVLGLAELGLPGIADNVADRLNLPVDQATGEGVRVVLETAALAGAGAGAKLGHAADPHVRRFLRRFAPR</sequence>
<evidence type="ECO:0000256" key="1">
    <source>
        <dbReference type="SAM" id="Phobius"/>
    </source>
</evidence>
<dbReference type="AlphaFoldDB" id="A0A7Z0WRW5"/>